<dbReference type="InterPro" id="IPR051913">
    <property type="entry name" value="GH2_Domain-Containing"/>
</dbReference>
<dbReference type="PROSITE" id="PS50042">
    <property type="entry name" value="CNMP_BINDING_3"/>
    <property type="match status" value="1"/>
</dbReference>
<dbReference type="InterPro" id="IPR000595">
    <property type="entry name" value="cNMP-bd_dom"/>
</dbReference>
<dbReference type="SUPFAM" id="SSF49785">
    <property type="entry name" value="Galactose-binding domain-like"/>
    <property type="match status" value="1"/>
</dbReference>
<evidence type="ECO:0000313" key="2">
    <source>
        <dbReference type="EMBL" id="KAK7230647.1"/>
    </source>
</evidence>
<dbReference type="EMBL" id="JBBJCI010000426">
    <property type="protein sequence ID" value="KAK7230647.1"/>
    <property type="molecule type" value="Genomic_DNA"/>
</dbReference>
<dbReference type="InterPro" id="IPR006101">
    <property type="entry name" value="Glyco_hydro_2"/>
</dbReference>
<dbReference type="PRINTS" id="PR00132">
    <property type="entry name" value="GLHYDRLASE2"/>
</dbReference>
<dbReference type="InterPro" id="IPR008979">
    <property type="entry name" value="Galactose-bd-like_sf"/>
</dbReference>
<dbReference type="SUPFAM" id="SSF49303">
    <property type="entry name" value="beta-Galactosidase/glucuronidase domain"/>
    <property type="match status" value="1"/>
</dbReference>
<name>A0ABR1FH05_AURAN</name>
<organism evidence="2 3">
    <name type="scientific">Aureococcus anophagefferens</name>
    <name type="common">Harmful bloom alga</name>
    <dbReference type="NCBI Taxonomy" id="44056"/>
    <lineage>
        <taxon>Eukaryota</taxon>
        <taxon>Sar</taxon>
        <taxon>Stramenopiles</taxon>
        <taxon>Ochrophyta</taxon>
        <taxon>Pelagophyceae</taxon>
        <taxon>Pelagomonadales</taxon>
        <taxon>Pelagomonadaceae</taxon>
        <taxon>Aureococcus</taxon>
    </lineage>
</organism>
<feature type="domain" description="Cyclic nucleotide-binding" evidence="1">
    <location>
        <begin position="220"/>
        <end position="258"/>
    </location>
</feature>
<proteinExistence type="predicted"/>
<dbReference type="PANTHER" id="PTHR42732:SF1">
    <property type="entry name" value="BETA-MANNOSIDASE"/>
    <property type="match status" value="1"/>
</dbReference>
<accession>A0ABR1FH05</accession>
<dbReference type="InterPro" id="IPR036156">
    <property type="entry name" value="Beta-gal/glucu_dom_sf"/>
</dbReference>
<evidence type="ECO:0000313" key="3">
    <source>
        <dbReference type="Proteomes" id="UP001363151"/>
    </source>
</evidence>
<gene>
    <name evidence="2" type="ORF">SO694_00078024</name>
</gene>
<dbReference type="InterPro" id="IPR017853">
    <property type="entry name" value="GH"/>
</dbReference>
<dbReference type="Gene3D" id="3.20.20.80">
    <property type="entry name" value="Glycosidases"/>
    <property type="match status" value="1"/>
</dbReference>
<sequence>MLKCLLLPVLAVAFEDGAPRWFPKYVGGHEATLLDGAWAYGFADALDSVAAGADAVARVSTMAVPGTIDAAPPGVPGKRGVSMYETTFETGSQETQWLEFMSCSFFCRAWVDGAEVGNHTAGGYVPFRLAIPPKAGKRTLVVLADNRFNDTTAPLHTGGDFWHYGGLIRSVVLHATTGPAVARAHVFPKFDGKAWAVDVDVTLSDASFSGKLKTRLSWDGDDLGEQELTYADGKATTSVAAPKDATLWSIDQPALHELGVSVGGAGVVERFGLRAFTAVDGRIALNGDVVKLHGWNHHTQWPDTGASPTEAQMDEDIMLLKAGGANYVRGAHYPQDQRWLDRLDAAGIVMWEEALGPGVSVENTEDAAWMSTQVTQLEEMVYASASHPSIMTWGFFNEGPSTEKKACPAYKTCAETLKRLDSTRFVTWASNKEDRDECLDHASLVSFNGYPAWYVDFGNTSLPGPFWSRLASWVNDEQPGKPFVISETGAGAIYEYDNATAVKWSPKYQLEVLEADVDVALQDELISGITLWHFFDFKGNDGAQTCGPCEYVPDVSPPLCGFINVTCAKGKRPGGANHKGVIDFWRRPKESFAGVAAKYAVV</sequence>
<dbReference type="SUPFAM" id="SSF51445">
    <property type="entry name" value="(Trans)glycosidases"/>
    <property type="match status" value="1"/>
</dbReference>
<keyword evidence="3" id="KW-1185">Reference proteome</keyword>
<dbReference type="Gene3D" id="2.60.120.260">
    <property type="entry name" value="Galactose-binding domain-like"/>
    <property type="match status" value="1"/>
</dbReference>
<dbReference type="Proteomes" id="UP001363151">
    <property type="component" value="Unassembled WGS sequence"/>
</dbReference>
<reference evidence="2 3" key="1">
    <citation type="submission" date="2024-03" db="EMBL/GenBank/DDBJ databases">
        <title>Aureococcus anophagefferens CCMP1851 and Kratosvirus quantuckense: Draft genome of a second virus-susceptible host strain in the model system.</title>
        <authorList>
            <person name="Chase E."/>
            <person name="Truchon A.R."/>
            <person name="Schepens W."/>
            <person name="Wilhelm S.W."/>
        </authorList>
    </citation>
    <scope>NUCLEOTIDE SEQUENCE [LARGE SCALE GENOMIC DNA]</scope>
    <source>
        <strain evidence="2 3">CCMP1851</strain>
    </source>
</reference>
<dbReference type="Pfam" id="PF02836">
    <property type="entry name" value="Glyco_hydro_2_C"/>
    <property type="match status" value="1"/>
</dbReference>
<evidence type="ECO:0000259" key="1">
    <source>
        <dbReference type="PROSITE" id="PS50042"/>
    </source>
</evidence>
<dbReference type="InterPro" id="IPR006103">
    <property type="entry name" value="Glyco_hydro_2_cat"/>
</dbReference>
<dbReference type="PANTHER" id="PTHR42732">
    <property type="entry name" value="BETA-GALACTOSIDASE"/>
    <property type="match status" value="1"/>
</dbReference>
<protein>
    <submittedName>
        <fullName evidence="2">Beta-glucuronidase</fullName>
    </submittedName>
</protein>
<comment type="caution">
    <text evidence="2">The sequence shown here is derived from an EMBL/GenBank/DDBJ whole genome shotgun (WGS) entry which is preliminary data.</text>
</comment>